<dbReference type="CDD" id="cd07103">
    <property type="entry name" value="ALDH_F5_SSADH_GabD"/>
    <property type="match status" value="1"/>
</dbReference>
<dbReference type="InterPro" id="IPR016162">
    <property type="entry name" value="Ald_DH_N"/>
</dbReference>
<gene>
    <name evidence="4" type="ORF">Ga0080574_TMP813</name>
</gene>
<dbReference type="Gene3D" id="3.40.309.10">
    <property type="entry name" value="Aldehyde Dehydrogenase, Chain A, domain 2"/>
    <property type="match status" value="1"/>
</dbReference>
<evidence type="ECO:0000313" key="4">
    <source>
        <dbReference type="EMBL" id="APZ51147.1"/>
    </source>
</evidence>
<reference evidence="4 5" key="1">
    <citation type="submission" date="2016-04" db="EMBL/GenBank/DDBJ databases">
        <title>Deep-sea bacteria in the southern Pacific.</title>
        <authorList>
            <person name="Tang K."/>
        </authorList>
    </citation>
    <scope>NUCLEOTIDE SEQUENCE [LARGE SCALE GENOMIC DNA]</scope>
    <source>
        <strain evidence="4 5">JLT2014</strain>
    </source>
</reference>
<dbReference type="SUPFAM" id="SSF53720">
    <property type="entry name" value="ALDH-like"/>
    <property type="match status" value="1"/>
</dbReference>
<dbReference type="PANTHER" id="PTHR43353">
    <property type="entry name" value="SUCCINATE-SEMIALDEHYDE DEHYDROGENASE, MITOCHONDRIAL"/>
    <property type="match status" value="1"/>
</dbReference>
<accession>A0A1P8UP59</accession>
<dbReference type="FunFam" id="3.40.605.10:FF:000063">
    <property type="entry name" value="Succinate-semialdehyde dehydrogenase, mitochondrial"/>
    <property type="match status" value="1"/>
</dbReference>
<dbReference type="InterPro" id="IPR016163">
    <property type="entry name" value="Ald_DH_C"/>
</dbReference>
<dbReference type="EC" id="1.2.1.-" evidence="4"/>
<sequence>MRWHRLMLENADRLAALLTLEQGKPVDDARGEIAYAASFVEWFAEEGNRLYADTIPSHLPGKSMKVTQQPVGVVGAITPWNFPSAMLTRKAAAAMAAGCPVVSIPSKVTPFSALALEMLAHEAGVPEGVFQVVTGHARELVAELCAHTAVRAVSYTGSTEVGRNIMEQCAATVKRVSLELGGHAPFIVFGDADFEAAVAGAIAAKYQTGGQDCLAANRIYVARSLYDRFVTRFTEEAQKLVLGDGFAEGVDIGPLASSPTLRKSMEHVEDAVSKGARLMCGGDQPEEGGLFFNPTVLADVTPDMRITWEETFGPVAALIPFDDEDAVVEAANDTEYGLVAYAYTSDASRAQTLPSRLEYGMVAVNTAKLTGAPIPFGGVKQSGIGREGSRLGILEYTEPQYVCIQA</sequence>
<dbReference type="Pfam" id="PF00171">
    <property type="entry name" value="Aldedh"/>
    <property type="match status" value="1"/>
</dbReference>
<keyword evidence="5" id="KW-1185">Reference proteome</keyword>
<dbReference type="InterPro" id="IPR016160">
    <property type="entry name" value="Ald_DH_CS_CYS"/>
</dbReference>
<dbReference type="KEGG" id="paby:Ga0080574_TMP813"/>
<name>A0A1P8UP59_9RHOB</name>
<dbReference type="EMBL" id="CP015093">
    <property type="protein sequence ID" value="APZ51147.1"/>
    <property type="molecule type" value="Genomic_DNA"/>
</dbReference>
<comment type="similarity">
    <text evidence="1">Belongs to the aldehyde dehydrogenase family.</text>
</comment>
<keyword evidence="2 4" id="KW-0560">Oxidoreductase</keyword>
<dbReference type="Gene3D" id="3.40.605.10">
    <property type="entry name" value="Aldehyde Dehydrogenase, Chain A, domain 1"/>
    <property type="match status" value="1"/>
</dbReference>
<dbReference type="AlphaFoldDB" id="A0A1P8UP59"/>
<dbReference type="PANTHER" id="PTHR43353:SF5">
    <property type="entry name" value="SUCCINATE-SEMIALDEHYDE DEHYDROGENASE, MITOCHONDRIAL"/>
    <property type="match status" value="1"/>
</dbReference>
<evidence type="ECO:0000313" key="5">
    <source>
        <dbReference type="Proteomes" id="UP000187059"/>
    </source>
</evidence>
<dbReference type="FunFam" id="3.40.309.10:FF:000004">
    <property type="entry name" value="Succinate-semialdehyde dehydrogenase I"/>
    <property type="match status" value="1"/>
</dbReference>
<proteinExistence type="inferred from homology"/>
<dbReference type="Proteomes" id="UP000187059">
    <property type="component" value="Chromosome"/>
</dbReference>
<dbReference type="InterPro" id="IPR050740">
    <property type="entry name" value="Aldehyde_DH_Superfamily"/>
</dbReference>
<evidence type="ECO:0000256" key="1">
    <source>
        <dbReference type="ARBA" id="ARBA00009986"/>
    </source>
</evidence>
<feature type="domain" description="Aldehyde dehydrogenase" evidence="3">
    <location>
        <begin position="2"/>
        <end position="402"/>
    </location>
</feature>
<evidence type="ECO:0000256" key="2">
    <source>
        <dbReference type="ARBA" id="ARBA00023002"/>
    </source>
</evidence>
<dbReference type="STRING" id="1250539.Ga0080574_TMP813"/>
<evidence type="ECO:0000259" key="3">
    <source>
        <dbReference type="Pfam" id="PF00171"/>
    </source>
</evidence>
<dbReference type="InterPro" id="IPR016161">
    <property type="entry name" value="Ald_DH/histidinol_DH"/>
</dbReference>
<dbReference type="GO" id="GO:0004777">
    <property type="term" value="F:succinate-semialdehyde dehydrogenase (NAD+) activity"/>
    <property type="evidence" value="ECO:0007669"/>
    <property type="project" value="TreeGrafter"/>
</dbReference>
<organism evidence="4 5">
    <name type="scientific">Salipiger abyssi</name>
    <dbReference type="NCBI Taxonomy" id="1250539"/>
    <lineage>
        <taxon>Bacteria</taxon>
        <taxon>Pseudomonadati</taxon>
        <taxon>Pseudomonadota</taxon>
        <taxon>Alphaproteobacteria</taxon>
        <taxon>Rhodobacterales</taxon>
        <taxon>Roseobacteraceae</taxon>
        <taxon>Salipiger</taxon>
    </lineage>
</organism>
<dbReference type="GO" id="GO:0009450">
    <property type="term" value="P:gamma-aminobutyric acid catabolic process"/>
    <property type="evidence" value="ECO:0007669"/>
    <property type="project" value="TreeGrafter"/>
</dbReference>
<protein>
    <submittedName>
        <fullName evidence="4">Aspartate-semialdehyde dehydrogenase</fullName>
        <ecNumber evidence="4">1.2.1.-</ecNumber>
    </submittedName>
</protein>
<dbReference type="InterPro" id="IPR015590">
    <property type="entry name" value="Aldehyde_DH_dom"/>
</dbReference>
<dbReference type="PROSITE" id="PS00070">
    <property type="entry name" value="ALDEHYDE_DEHYDR_CYS"/>
    <property type="match status" value="1"/>
</dbReference>